<evidence type="ECO:0000256" key="7">
    <source>
        <dbReference type="SAM" id="Phobius"/>
    </source>
</evidence>
<dbReference type="GO" id="GO:0005886">
    <property type="term" value="C:plasma membrane"/>
    <property type="evidence" value="ECO:0007669"/>
    <property type="project" value="UniProtKB-SubCell"/>
</dbReference>
<dbReference type="Gene3D" id="2.30.30.60">
    <property type="match status" value="1"/>
</dbReference>
<dbReference type="InterPro" id="IPR049278">
    <property type="entry name" value="MS_channel_C"/>
</dbReference>
<evidence type="ECO:0000256" key="3">
    <source>
        <dbReference type="ARBA" id="ARBA00022475"/>
    </source>
</evidence>
<keyword evidence="4 7" id="KW-0812">Transmembrane</keyword>
<feature type="transmembrane region" description="Helical" evidence="7">
    <location>
        <begin position="39"/>
        <end position="67"/>
    </location>
</feature>
<dbReference type="SUPFAM" id="SSF50182">
    <property type="entry name" value="Sm-like ribonucleoproteins"/>
    <property type="match status" value="1"/>
</dbReference>
<dbReference type="PANTHER" id="PTHR30347:SF1">
    <property type="entry name" value="MECHANOSENSITIVE CHANNEL MSCK"/>
    <property type="match status" value="1"/>
</dbReference>
<evidence type="ECO:0000256" key="6">
    <source>
        <dbReference type="ARBA" id="ARBA00023136"/>
    </source>
</evidence>
<dbReference type="EMBL" id="FQZX01000001">
    <property type="protein sequence ID" value="SHJ89474.1"/>
    <property type="molecule type" value="Genomic_DNA"/>
</dbReference>
<organism evidence="10 11">
    <name type="scientific">Maribacter aquivivus</name>
    <dbReference type="NCBI Taxonomy" id="228958"/>
    <lineage>
        <taxon>Bacteria</taxon>
        <taxon>Pseudomonadati</taxon>
        <taxon>Bacteroidota</taxon>
        <taxon>Flavobacteriia</taxon>
        <taxon>Flavobacteriales</taxon>
        <taxon>Flavobacteriaceae</taxon>
        <taxon>Maribacter</taxon>
    </lineage>
</organism>
<dbReference type="Gene3D" id="3.30.70.100">
    <property type="match status" value="1"/>
</dbReference>
<evidence type="ECO:0000259" key="9">
    <source>
        <dbReference type="Pfam" id="PF21082"/>
    </source>
</evidence>
<evidence type="ECO:0000313" key="11">
    <source>
        <dbReference type="Proteomes" id="UP000184314"/>
    </source>
</evidence>
<dbReference type="Proteomes" id="UP000184314">
    <property type="component" value="Unassembled WGS sequence"/>
</dbReference>
<dbReference type="Pfam" id="PF21082">
    <property type="entry name" value="MS_channel_3rd"/>
    <property type="match status" value="1"/>
</dbReference>
<evidence type="ECO:0000313" key="10">
    <source>
        <dbReference type="EMBL" id="SHJ89474.1"/>
    </source>
</evidence>
<dbReference type="SUPFAM" id="SSF82689">
    <property type="entry name" value="Mechanosensitive channel protein MscS (YggB), C-terminal domain"/>
    <property type="match status" value="1"/>
</dbReference>
<sequence length="312" mass="35500">MMIQESAETIKGIIEDDIWGTIKKFLDLGYHFGEGDKSIHITIGLLLLLTVAFLLTSTVLQAIRRFFTRKMEADDKLKFISIFKFIKYLVYVIVILFTMSAAGINITILITASAALFVGLGLALQEIFQDIIGGIFIIVDKSLRVGDIIEIDNKVGKVFEIKLRTTRAITRDDKVIIIPNHKFISDIVYNYTQNHKTTRELVRIGVAYGSDIELVTDILLDIVKSQRSILKSPKPFVIFEDFGDSALVFTVNFYLTDSFTDPRVKSEVRYKIDAEFRKHKISIPFPQRDVHLYQQGPFQHSNVSNAENNEKA</sequence>
<keyword evidence="5 7" id="KW-1133">Transmembrane helix</keyword>
<evidence type="ECO:0000259" key="8">
    <source>
        <dbReference type="Pfam" id="PF00924"/>
    </source>
</evidence>
<evidence type="ECO:0000256" key="5">
    <source>
        <dbReference type="ARBA" id="ARBA00022989"/>
    </source>
</evidence>
<dbReference type="Gene3D" id="1.10.287.1260">
    <property type="match status" value="1"/>
</dbReference>
<feature type="transmembrane region" description="Helical" evidence="7">
    <location>
        <begin position="88"/>
        <end position="110"/>
    </location>
</feature>
<feature type="domain" description="Mechanosensitive ion channel MscS" evidence="8">
    <location>
        <begin position="127"/>
        <end position="192"/>
    </location>
</feature>
<comment type="subcellular location">
    <subcellularLocation>
        <location evidence="1">Cell membrane</location>
        <topology evidence="1">Multi-pass membrane protein</topology>
    </subcellularLocation>
</comment>
<dbReference type="SUPFAM" id="SSF82861">
    <property type="entry name" value="Mechanosensitive channel protein MscS (YggB), transmembrane region"/>
    <property type="match status" value="1"/>
</dbReference>
<dbReference type="PANTHER" id="PTHR30347">
    <property type="entry name" value="POTASSIUM CHANNEL RELATED"/>
    <property type="match status" value="1"/>
</dbReference>
<dbReference type="InterPro" id="IPR011014">
    <property type="entry name" value="MscS_channel_TM-2"/>
</dbReference>
<evidence type="ECO:0000256" key="1">
    <source>
        <dbReference type="ARBA" id="ARBA00004651"/>
    </source>
</evidence>
<dbReference type="InterPro" id="IPR052702">
    <property type="entry name" value="MscS-like_channel"/>
</dbReference>
<dbReference type="GO" id="GO:0008381">
    <property type="term" value="F:mechanosensitive monoatomic ion channel activity"/>
    <property type="evidence" value="ECO:0007669"/>
    <property type="project" value="UniProtKB-ARBA"/>
</dbReference>
<dbReference type="InterPro" id="IPR023408">
    <property type="entry name" value="MscS_beta-dom_sf"/>
</dbReference>
<evidence type="ECO:0000256" key="4">
    <source>
        <dbReference type="ARBA" id="ARBA00022692"/>
    </source>
</evidence>
<dbReference type="AlphaFoldDB" id="A0A1M6N1B2"/>
<name>A0A1M6N1B2_9FLAO</name>
<feature type="domain" description="Mechanosensitive ion channel MscS C-terminal" evidence="9">
    <location>
        <begin position="202"/>
        <end position="283"/>
    </location>
</feature>
<reference evidence="11" key="1">
    <citation type="submission" date="2016-11" db="EMBL/GenBank/DDBJ databases">
        <authorList>
            <person name="Varghese N."/>
            <person name="Submissions S."/>
        </authorList>
    </citation>
    <scope>NUCLEOTIDE SEQUENCE [LARGE SCALE GENOMIC DNA]</scope>
    <source>
        <strain evidence="11">DSM 16478</strain>
    </source>
</reference>
<accession>A0A1M6N1B2</accession>
<dbReference type="InterPro" id="IPR010920">
    <property type="entry name" value="LSM_dom_sf"/>
</dbReference>
<dbReference type="Pfam" id="PF00924">
    <property type="entry name" value="MS_channel_2nd"/>
    <property type="match status" value="1"/>
</dbReference>
<protein>
    <submittedName>
        <fullName evidence="10">Mechanosensitive ion channel</fullName>
    </submittedName>
</protein>
<keyword evidence="6 7" id="KW-0472">Membrane</keyword>
<evidence type="ECO:0000256" key="2">
    <source>
        <dbReference type="ARBA" id="ARBA00008017"/>
    </source>
</evidence>
<keyword evidence="3" id="KW-1003">Cell membrane</keyword>
<proteinExistence type="inferred from homology"/>
<dbReference type="InterPro" id="IPR011066">
    <property type="entry name" value="MscS_channel_C_sf"/>
</dbReference>
<keyword evidence="11" id="KW-1185">Reference proteome</keyword>
<dbReference type="STRING" id="228958.SAMN04488007_1855"/>
<dbReference type="InterPro" id="IPR006685">
    <property type="entry name" value="MscS_channel_2nd"/>
</dbReference>
<comment type="similarity">
    <text evidence="2">Belongs to the MscS (TC 1.A.23) family.</text>
</comment>
<gene>
    <name evidence="10" type="ORF">SAMN04488007_1855</name>
</gene>